<dbReference type="PROSITE" id="PS00094">
    <property type="entry name" value="C5_MTASE_1"/>
    <property type="match status" value="1"/>
</dbReference>
<dbReference type="PRINTS" id="PR00105">
    <property type="entry name" value="C5METTRFRASE"/>
</dbReference>
<dbReference type="GO" id="GO:0044027">
    <property type="term" value="P:negative regulation of gene expression via chromosomal CpG island methylation"/>
    <property type="evidence" value="ECO:0007669"/>
    <property type="project" value="TreeGrafter"/>
</dbReference>
<dbReference type="SUPFAM" id="SSF53335">
    <property type="entry name" value="S-adenosyl-L-methionine-dependent methyltransferases"/>
    <property type="match status" value="1"/>
</dbReference>
<evidence type="ECO:0000313" key="6">
    <source>
        <dbReference type="EMBL" id="ADJ54326.1"/>
    </source>
</evidence>
<dbReference type="PROSITE" id="PS51679">
    <property type="entry name" value="SAM_MT_C5"/>
    <property type="match status" value="1"/>
</dbReference>
<dbReference type="GO" id="GO:0003886">
    <property type="term" value="F:DNA (cytosine-5-)-methyltransferase activity"/>
    <property type="evidence" value="ECO:0007669"/>
    <property type="project" value="UniProtKB-EC"/>
</dbReference>
<name>D9CGH2_9ARCH</name>
<keyword evidence="4" id="KW-0949">S-adenosyl-L-methionine</keyword>
<gene>
    <name evidence="6" type="ORF">pHA1_gp48</name>
</gene>
<dbReference type="AlphaFoldDB" id="D9CGH2"/>
<protein>
    <recommendedName>
        <fullName evidence="1">DNA (cytosine-5-)-methyltransferase</fullName>
        <ecNumber evidence="1">2.1.1.37</ecNumber>
    </recommendedName>
</protein>
<evidence type="ECO:0000256" key="2">
    <source>
        <dbReference type="ARBA" id="ARBA00022603"/>
    </source>
</evidence>
<dbReference type="InterPro" id="IPR029063">
    <property type="entry name" value="SAM-dependent_MTases_sf"/>
</dbReference>
<dbReference type="InterPro" id="IPR050390">
    <property type="entry name" value="C5-Methyltransferase"/>
</dbReference>
<proteinExistence type="inferred from homology"/>
<reference evidence="6" key="1">
    <citation type="journal article" date="2010" name="Environ. Microbiol.">
        <title>Metagenomic analyses of novel viruses and plasmids from a cultured environmental sample of hyperthermophilic neutrophiles.</title>
        <authorList>
            <person name="Garrett R.A."/>
            <person name="Prangishvili D."/>
            <person name="Shah S.A."/>
            <person name="Reuter M."/>
            <person name="Stetter K.O."/>
            <person name="Peng X."/>
        </authorList>
    </citation>
    <scope>NUCLEOTIDE SEQUENCE</scope>
    <source>
        <plasmid evidence="6">hyperthermophilic archaeal plasmid 1</plasmid>
    </source>
</reference>
<dbReference type="Pfam" id="PF00145">
    <property type="entry name" value="DNA_methylase"/>
    <property type="match status" value="1"/>
</dbReference>
<dbReference type="REBASE" id="26934">
    <property type="entry name" value="M.UplAORF48P"/>
</dbReference>
<geneLocation type="plasmid" evidence="6">
    <name>hyperthermophilic archaeal plasmid 1</name>
</geneLocation>
<dbReference type="PANTHER" id="PTHR10629:SF52">
    <property type="entry name" value="DNA (CYTOSINE-5)-METHYLTRANSFERASE 1"/>
    <property type="match status" value="1"/>
</dbReference>
<dbReference type="GO" id="GO:0032259">
    <property type="term" value="P:methylation"/>
    <property type="evidence" value="ECO:0007669"/>
    <property type="project" value="UniProtKB-KW"/>
</dbReference>
<keyword evidence="2 6" id="KW-0489">Methyltransferase</keyword>
<dbReference type="EC" id="2.1.1.37" evidence="1"/>
<comment type="similarity">
    <text evidence="5">Belongs to the class I-like SAM-binding methyltransferase superfamily. C5-methyltransferase family.</text>
</comment>
<dbReference type="PANTHER" id="PTHR10629">
    <property type="entry name" value="CYTOSINE-SPECIFIC METHYLTRANSFERASE"/>
    <property type="match status" value="1"/>
</dbReference>
<organism evidence="6">
    <name type="scientific">archaeon enrichment culture clone 1(2010)</name>
    <dbReference type="NCBI Taxonomy" id="795325"/>
    <lineage>
        <taxon>Archaea</taxon>
        <taxon>environmental samples</taxon>
    </lineage>
</organism>
<dbReference type="InterPro" id="IPR018117">
    <property type="entry name" value="C5_DNA_meth_AS"/>
</dbReference>
<dbReference type="Gene3D" id="3.90.120.10">
    <property type="entry name" value="DNA Methylase, subunit A, domain 2"/>
    <property type="match status" value="1"/>
</dbReference>
<keyword evidence="6" id="KW-0614">Plasmid</keyword>
<dbReference type="GO" id="GO:0003677">
    <property type="term" value="F:DNA binding"/>
    <property type="evidence" value="ECO:0007669"/>
    <property type="project" value="TreeGrafter"/>
</dbReference>
<evidence type="ECO:0000256" key="5">
    <source>
        <dbReference type="RuleBase" id="RU000416"/>
    </source>
</evidence>
<keyword evidence="3" id="KW-0808">Transferase</keyword>
<dbReference type="NCBIfam" id="TIGR00675">
    <property type="entry name" value="dcm"/>
    <property type="match status" value="1"/>
</dbReference>
<evidence type="ECO:0000256" key="3">
    <source>
        <dbReference type="ARBA" id="ARBA00022679"/>
    </source>
</evidence>
<dbReference type="EMBL" id="GU722198">
    <property type="protein sequence ID" value="ADJ54326.1"/>
    <property type="molecule type" value="Genomic_DNA"/>
</dbReference>
<evidence type="ECO:0000256" key="1">
    <source>
        <dbReference type="ARBA" id="ARBA00011975"/>
    </source>
</evidence>
<accession>D9CGH2</accession>
<dbReference type="InterPro" id="IPR001525">
    <property type="entry name" value="C5_MeTfrase"/>
</dbReference>
<sequence length="396" mass="45615">MSDLKVLDLYSGLGGLSLGVAIALRPKEIIGLEINKNAVDTYNLNLSRYNAKAFRQDVLQWQPEGHYDLIIGGSPCEPFSIANPRRKGEKHPLFPTLKRFYDIVLELESQAFIHENVKGLLSPRHRNIYEEQVRRLKDYYNIVYGVLNSADYGVPQKRFRLFTIGIHRSLGKKPSLPTPTHSEKPVVTIFGTMPTWLTLREAIQDIMNIPPTTILRQEQVERIKRERENTKGIHWGKMEFPDNLDRPARTISSHTLEGTKRETIVVPVTEHVMTPTAGWVGHSDWGSRILSLDKPSYTITHAHRGGQLIETLYRRLTVREALRIQSFPDWWNFPQDVSITAKFKLIGEAVPPILSYKIARHIAITMGWEWHPPKQEDFQLPYFERAFPELLAVTQR</sequence>
<evidence type="ECO:0000256" key="4">
    <source>
        <dbReference type="ARBA" id="ARBA00022691"/>
    </source>
</evidence>
<dbReference type="Gene3D" id="3.40.50.150">
    <property type="entry name" value="Vaccinia Virus protein VP39"/>
    <property type="match status" value="1"/>
</dbReference>